<gene>
    <name evidence="1" type="ORF">LTR37_015118</name>
</gene>
<dbReference type="Proteomes" id="UP001281147">
    <property type="component" value="Unassembled WGS sequence"/>
</dbReference>
<name>A0ACC3MSH6_9PEZI</name>
<sequence length="478" mass="52522">MASWWLTTALFALSRCVAAQQERISPQNNTFNSSFSLSPSQISSANLNNVTANNVNIAIRFERTNWATGSVLTDPFYAPTLNASSAPSGSILKVEDYTDTALYTLPPNVALSRIVYQSSTYRLDHVNTPVPASAFILWPWQPRIDPATGNYAVVAWAHGTSGIFGECAPSHIRNLWYQYSAPFILALQGYVVIAPDYTGLGVDRWPNGARIQHPAFNNPAHANDLFYAVEAAQMAYPDELSERFVVFGHSQGGGAAWGAAQRQARQAVEGYLGTIAASPVTNIPLQYRITPDVGWPIDLVPGLSATIPDFDTSDFLTQEGVRRYDLLAEIGGCASAYLQLYYQGELVKSGWATTPAMQEFQNLTGNGQRPISGPMLVLQGTGDVVISTNLTTHFVNETCALYPDSEIEYALFEGADHVPTLYASQRIWLDWIAERFEGKSVKKGCGTKETYRPARRVGAYQKELGYYLEFATQSYEVA</sequence>
<accession>A0ACC3MSH6</accession>
<protein>
    <submittedName>
        <fullName evidence="1">Uncharacterized protein</fullName>
    </submittedName>
</protein>
<evidence type="ECO:0000313" key="2">
    <source>
        <dbReference type="Proteomes" id="UP001281147"/>
    </source>
</evidence>
<dbReference type="EMBL" id="JAUTXU010000165">
    <property type="protein sequence ID" value="KAK3702143.1"/>
    <property type="molecule type" value="Genomic_DNA"/>
</dbReference>
<evidence type="ECO:0000313" key="1">
    <source>
        <dbReference type="EMBL" id="KAK3702143.1"/>
    </source>
</evidence>
<proteinExistence type="predicted"/>
<keyword evidence="2" id="KW-1185">Reference proteome</keyword>
<reference evidence="1" key="1">
    <citation type="submission" date="2023-07" db="EMBL/GenBank/DDBJ databases">
        <title>Black Yeasts Isolated from many extreme environments.</title>
        <authorList>
            <person name="Coleine C."/>
            <person name="Stajich J.E."/>
            <person name="Selbmann L."/>
        </authorList>
    </citation>
    <scope>NUCLEOTIDE SEQUENCE</scope>
    <source>
        <strain evidence="1">CCFEE 5714</strain>
    </source>
</reference>
<comment type="caution">
    <text evidence="1">The sequence shown here is derived from an EMBL/GenBank/DDBJ whole genome shotgun (WGS) entry which is preliminary data.</text>
</comment>
<organism evidence="1 2">
    <name type="scientific">Vermiconidia calcicola</name>
    <dbReference type="NCBI Taxonomy" id="1690605"/>
    <lineage>
        <taxon>Eukaryota</taxon>
        <taxon>Fungi</taxon>
        <taxon>Dikarya</taxon>
        <taxon>Ascomycota</taxon>
        <taxon>Pezizomycotina</taxon>
        <taxon>Dothideomycetes</taxon>
        <taxon>Dothideomycetidae</taxon>
        <taxon>Mycosphaerellales</taxon>
        <taxon>Extremaceae</taxon>
        <taxon>Vermiconidia</taxon>
    </lineage>
</organism>